<keyword evidence="3" id="KW-1185">Reference proteome</keyword>
<organism evidence="2 3">
    <name type="scientific">Edhazardia aedis (strain USNM 41457)</name>
    <name type="common">Microsporidian parasite</name>
    <dbReference type="NCBI Taxonomy" id="1003232"/>
    <lineage>
        <taxon>Eukaryota</taxon>
        <taxon>Fungi</taxon>
        <taxon>Fungi incertae sedis</taxon>
        <taxon>Microsporidia</taxon>
        <taxon>Edhazardia</taxon>
    </lineage>
</organism>
<dbReference type="EMBL" id="AFBI03000006">
    <property type="protein sequence ID" value="EJW01228.1"/>
    <property type="molecule type" value="Genomic_DNA"/>
</dbReference>
<dbReference type="Proteomes" id="UP000003163">
    <property type="component" value="Unassembled WGS sequence"/>
</dbReference>
<feature type="region of interest" description="Disordered" evidence="1">
    <location>
        <begin position="34"/>
        <end position="53"/>
    </location>
</feature>
<proteinExistence type="predicted"/>
<dbReference type="InParanoid" id="J8ZNH1"/>
<accession>J8ZNH1</accession>
<evidence type="ECO:0000313" key="2">
    <source>
        <dbReference type="EMBL" id="EJW01228.1"/>
    </source>
</evidence>
<name>J8ZNH1_EDHAE</name>
<dbReference type="AlphaFoldDB" id="J8ZNH1"/>
<comment type="caution">
    <text evidence="2">The sequence shown here is derived from an EMBL/GenBank/DDBJ whole genome shotgun (WGS) entry which is preliminary data.</text>
</comment>
<reference evidence="3" key="2">
    <citation type="submission" date="2015-07" db="EMBL/GenBank/DDBJ databases">
        <title>Contrasting host-pathogen interactions and genome evolution in two generalist and specialist microsporidian pathogens of mosquitoes.</title>
        <authorList>
            <consortium name="The Broad Institute Genomics Platform"/>
            <consortium name="The Broad Institute Genome Sequencing Center for Infectious Disease"/>
            <person name="Cuomo C.A."/>
            <person name="Sanscrainte N.D."/>
            <person name="Goldberg J.M."/>
            <person name="Heiman D."/>
            <person name="Young S."/>
            <person name="Zeng Q."/>
            <person name="Becnel J.J."/>
            <person name="Birren B.W."/>
        </authorList>
    </citation>
    <scope>NUCLEOTIDE SEQUENCE [LARGE SCALE GENOMIC DNA]</scope>
    <source>
        <strain evidence="3">USNM 41457</strain>
    </source>
</reference>
<reference evidence="2 3" key="1">
    <citation type="submission" date="2011-08" db="EMBL/GenBank/DDBJ databases">
        <authorList>
            <person name="Liu Z.J."/>
            <person name="Shi F.L."/>
            <person name="Lu J.Q."/>
            <person name="Li M."/>
            <person name="Wang Z.L."/>
        </authorList>
    </citation>
    <scope>NUCLEOTIDE SEQUENCE [LARGE SCALE GENOMIC DNA]</scope>
    <source>
        <strain evidence="2 3">USNM 41457</strain>
    </source>
</reference>
<dbReference type="VEuPathDB" id="MicrosporidiaDB:EDEG_00561"/>
<evidence type="ECO:0000256" key="1">
    <source>
        <dbReference type="SAM" id="MobiDB-lite"/>
    </source>
</evidence>
<sequence length="347" mass="40662">MTVNSQLTNACLNKELQCKQNNFKQDDSFSMIFQSKKKGKNPVEDKSKQKKSTGNIWCDSNITEKCSMHTNKEFGFENNNLIQIHDEIDNNSHVKCLSVANLKEKLRNESDPTINSEKFEDISQKHDKNESITNSNEPLQDIICSEKNYNDKNLTEDCYLSNIEIYNKNPTFLGYHELEINPLIHNKELNINQLKSYFENKRRFNKIKSLKDLNTYKKKSKDIKNFVNNIQQIQPGMLNSPQTEISKDEIFQQYDLNNTSQRIRLNSVDENQNPQKFKYDIGNFNSYSKKENFIDNGKEYENTIKKHISENTQTTSSIPSLELFIQMCHISFKYFGPSEDFFCCNYC</sequence>
<dbReference type="HOGENOM" id="CLU_799325_0_0_1"/>
<evidence type="ECO:0000313" key="3">
    <source>
        <dbReference type="Proteomes" id="UP000003163"/>
    </source>
</evidence>
<gene>
    <name evidence="2" type="ORF">EDEG_00561</name>
</gene>
<protein>
    <submittedName>
        <fullName evidence="2">Uncharacterized protein</fullName>
    </submittedName>
</protein>